<feature type="chain" id="PRO_5044364630" description="DUF4352 domain-containing protein" evidence="2">
    <location>
        <begin position="25"/>
        <end position="159"/>
    </location>
</feature>
<dbReference type="InterPro" id="IPR029050">
    <property type="entry name" value="Immunoprotect_excell_Ig-like"/>
</dbReference>
<keyword evidence="5" id="KW-1185">Reference proteome</keyword>
<dbReference type="InterPro" id="IPR029051">
    <property type="entry name" value="DUF4352"/>
</dbReference>
<name>A0A099WGC3_9LIST</name>
<organism evidence="4 5">
    <name type="scientific">Listeria booriae</name>
    <dbReference type="NCBI Taxonomy" id="1552123"/>
    <lineage>
        <taxon>Bacteria</taxon>
        <taxon>Bacillati</taxon>
        <taxon>Bacillota</taxon>
        <taxon>Bacilli</taxon>
        <taxon>Bacillales</taxon>
        <taxon>Listeriaceae</taxon>
        <taxon>Listeria</taxon>
    </lineage>
</organism>
<dbReference type="OrthoDB" id="2365789at2"/>
<sequence length="159" mass="18082">MKKIILLICSLFAVSILVSCQQNEEPKKAELKPTQHAFPKNNTATVASLKMEMLEIKDAEKSIPKHEKLEGKKLVKVDMKINNMTEYKIPMAASLFKVLDSNGKYQPNYPMVDELGQTIAGNKEIRGVVYFAIPKNSVVDKIVYEDPKRDAFHEWTVEK</sequence>
<evidence type="ECO:0000313" key="5">
    <source>
        <dbReference type="Proteomes" id="UP000029844"/>
    </source>
</evidence>
<comment type="caution">
    <text evidence="4">The sequence shown here is derived from an EMBL/GenBank/DDBJ whole genome shotgun (WGS) entry which is preliminary data.</text>
</comment>
<proteinExistence type="predicted"/>
<dbReference type="STRING" id="1552123.EP57_02240"/>
<feature type="domain" description="DUF4352" evidence="3">
    <location>
        <begin position="40"/>
        <end position="146"/>
    </location>
</feature>
<accession>A0A099WGC3</accession>
<dbReference type="EMBL" id="JNFA01000004">
    <property type="protein sequence ID" value="KGL43711.1"/>
    <property type="molecule type" value="Genomic_DNA"/>
</dbReference>
<dbReference type="Proteomes" id="UP000029844">
    <property type="component" value="Unassembled WGS sequence"/>
</dbReference>
<feature type="signal peptide" evidence="2">
    <location>
        <begin position="1"/>
        <end position="24"/>
    </location>
</feature>
<dbReference type="Pfam" id="PF11611">
    <property type="entry name" value="DUF4352"/>
    <property type="match status" value="1"/>
</dbReference>
<keyword evidence="1 2" id="KW-0732">Signal</keyword>
<reference evidence="4 5" key="1">
    <citation type="submission" date="2014-05" db="EMBL/GenBank/DDBJ databases">
        <title>Novel Listeriaceae from food processing environments.</title>
        <authorList>
            <person name="den Bakker H.C."/>
        </authorList>
    </citation>
    <scope>NUCLEOTIDE SEQUENCE [LARGE SCALE GENOMIC DNA]</scope>
    <source>
        <strain evidence="4 5">FSL A5-0281</strain>
    </source>
</reference>
<evidence type="ECO:0000313" key="4">
    <source>
        <dbReference type="EMBL" id="KGL43711.1"/>
    </source>
</evidence>
<protein>
    <recommendedName>
        <fullName evidence="3">DUF4352 domain-containing protein</fullName>
    </recommendedName>
</protein>
<dbReference type="Gene3D" id="2.60.40.1240">
    <property type="match status" value="1"/>
</dbReference>
<gene>
    <name evidence="4" type="ORF">EP57_02240</name>
</gene>
<dbReference type="PROSITE" id="PS51257">
    <property type="entry name" value="PROKAR_LIPOPROTEIN"/>
    <property type="match status" value="1"/>
</dbReference>
<evidence type="ECO:0000256" key="2">
    <source>
        <dbReference type="SAM" id="SignalP"/>
    </source>
</evidence>
<dbReference type="RefSeq" id="WP_036083791.1">
    <property type="nucleotide sequence ID" value="NZ_CBCSHQ010000006.1"/>
</dbReference>
<dbReference type="AlphaFoldDB" id="A0A099WGC3"/>
<evidence type="ECO:0000259" key="3">
    <source>
        <dbReference type="Pfam" id="PF11611"/>
    </source>
</evidence>
<evidence type="ECO:0000256" key="1">
    <source>
        <dbReference type="ARBA" id="ARBA00022729"/>
    </source>
</evidence>
<dbReference type="GeneID" id="58716258"/>